<evidence type="ECO:0000313" key="5">
    <source>
        <dbReference type="Proteomes" id="UP000515154"/>
    </source>
</evidence>
<evidence type="ECO:0000313" key="7">
    <source>
        <dbReference type="RefSeq" id="XP_036361669.1"/>
    </source>
</evidence>
<keyword evidence="2 3" id="KW-0040">ANK repeat</keyword>
<keyword evidence="5" id="KW-1185">Reference proteome</keyword>
<dbReference type="InterPro" id="IPR036770">
    <property type="entry name" value="Ankyrin_rpt-contain_sf"/>
</dbReference>
<keyword evidence="1" id="KW-0677">Repeat</keyword>
<feature type="region of interest" description="Disordered" evidence="4">
    <location>
        <begin position="418"/>
        <end position="492"/>
    </location>
</feature>
<dbReference type="InterPro" id="IPR002110">
    <property type="entry name" value="Ankyrin_rpt"/>
</dbReference>
<dbReference type="Pfam" id="PF12796">
    <property type="entry name" value="Ank_2"/>
    <property type="match status" value="1"/>
</dbReference>
<evidence type="ECO:0000313" key="6">
    <source>
        <dbReference type="RefSeq" id="XP_036361668.1"/>
    </source>
</evidence>
<protein>
    <submittedName>
        <fullName evidence="6 7">Uncharacterized protein LOC115215789</fullName>
    </submittedName>
</protein>
<evidence type="ECO:0000256" key="2">
    <source>
        <dbReference type="ARBA" id="ARBA00023043"/>
    </source>
</evidence>
<accession>A0A7E6F1U7</accession>
<dbReference type="KEGG" id="osn:115215789"/>
<feature type="compositionally biased region" description="Low complexity" evidence="4">
    <location>
        <begin position="475"/>
        <end position="492"/>
    </location>
</feature>
<dbReference type="SUPFAM" id="SSF48403">
    <property type="entry name" value="Ankyrin repeat"/>
    <property type="match status" value="1"/>
</dbReference>
<dbReference type="Gene3D" id="1.25.40.20">
    <property type="entry name" value="Ankyrin repeat-containing domain"/>
    <property type="match status" value="1"/>
</dbReference>
<feature type="compositionally biased region" description="Polar residues" evidence="4">
    <location>
        <begin position="455"/>
        <end position="469"/>
    </location>
</feature>
<dbReference type="PROSITE" id="PS50088">
    <property type="entry name" value="ANK_REPEAT"/>
    <property type="match status" value="1"/>
</dbReference>
<dbReference type="AlphaFoldDB" id="A0A7E6F1U7"/>
<name>A0A7E6F1U7_9MOLL</name>
<sequence>MPTPELYLHLPIVIKRGYFRQVPLIVDYLKVDVNERDEDGKTALILCCYIIPEQYGVSLAQMLITKGCSLELSDKYGMNVLHHACIYERLKLIKVILRALAFSPDKKDHFGCTALHYSVRSGNVEITQLLIDYFVRYRVALDTLNNEGHTALDDAHEQGYEECAEILMNAVKTCTDEHPLCNQFDDLNISKEESNRTQEMNSSLTTSTDEPPIAIFQQSPSTSLKPKSMTEHKKKTETFTAPAVTIRVGENPVTGTKSKRYANMKCMKSLSEKNSKYSGGIRQRESVYKMLTPRSIYVLNQRRKPNEWNVTKLIMEKLKDYRNNPAYFMMNIENLRHSTSDVNEVKEYSIIRKKHNSEKCYPLYENSSDWRRDLKKIFSHYEYHCSLSYRSSACKREIPFIANIEEFVKDTETNSLTEKVSRRQRRPSNFSRTSAFADATAHRKMKSRRSSVMSQNAPSVNNVARTGTTPREYSRTISSESTRSTSSSHKVL</sequence>
<dbReference type="PANTHER" id="PTHR24173">
    <property type="entry name" value="ANKYRIN REPEAT CONTAINING"/>
    <property type="match status" value="1"/>
</dbReference>
<gene>
    <name evidence="6 7" type="primary">LOC115215789</name>
</gene>
<reference evidence="6 7" key="1">
    <citation type="submission" date="2025-08" db="UniProtKB">
        <authorList>
            <consortium name="RefSeq"/>
        </authorList>
    </citation>
    <scope>IDENTIFICATION</scope>
</reference>
<evidence type="ECO:0000256" key="1">
    <source>
        <dbReference type="ARBA" id="ARBA00022737"/>
    </source>
</evidence>
<dbReference type="RefSeq" id="XP_036361668.1">
    <property type="nucleotide sequence ID" value="XM_036505775.1"/>
</dbReference>
<proteinExistence type="predicted"/>
<dbReference type="Proteomes" id="UP000515154">
    <property type="component" value="Linkage group LG9"/>
</dbReference>
<dbReference type="SMART" id="SM00248">
    <property type="entry name" value="ANK"/>
    <property type="match status" value="4"/>
</dbReference>
<evidence type="ECO:0000256" key="3">
    <source>
        <dbReference type="PROSITE-ProRule" id="PRU00023"/>
    </source>
</evidence>
<organism evidence="5 7">
    <name type="scientific">Octopus sinensis</name>
    <name type="common">East Asian common octopus</name>
    <dbReference type="NCBI Taxonomy" id="2607531"/>
    <lineage>
        <taxon>Eukaryota</taxon>
        <taxon>Metazoa</taxon>
        <taxon>Spiralia</taxon>
        <taxon>Lophotrochozoa</taxon>
        <taxon>Mollusca</taxon>
        <taxon>Cephalopoda</taxon>
        <taxon>Coleoidea</taxon>
        <taxon>Octopodiformes</taxon>
        <taxon>Octopoda</taxon>
        <taxon>Incirrata</taxon>
        <taxon>Octopodidae</taxon>
        <taxon>Octopus</taxon>
    </lineage>
</organism>
<dbReference type="RefSeq" id="XP_036361669.1">
    <property type="nucleotide sequence ID" value="XM_036505776.1"/>
</dbReference>
<dbReference type="PANTHER" id="PTHR24173:SF74">
    <property type="entry name" value="ANKYRIN REPEAT DOMAIN-CONTAINING PROTEIN 16"/>
    <property type="match status" value="1"/>
</dbReference>
<feature type="repeat" description="ANK" evidence="3">
    <location>
        <begin position="110"/>
        <end position="132"/>
    </location>
</feature>
<dbReference type="PROSITE" id="PS50297">
    <property type="entry name" value="ANK_REP_REGION"/>
    <property type="match status" value="1"/>
</dbReference>
<evidence type="ECO:0000256" key="4">
    <source>
        <dbReference type="SAM" id="MobiDB-lite"/>
    </source>
</evidence>